<evidence type="ECO:0000313" key="2">
    <source>
        <dbReference type="Proteomes" id="UP001558850"/>
    </source>
</evidence>
<organism evidence="1 2">
    <name type="scientific">Paraburkholderia phymatum</name>
    <dbReference type="NCBI Taxonomy" id="148447"/>
    <lineage>
        <taxon>Bacteria</taxon>
        <taxon>Pseudomonadati</taxon>
        <taxon>Pseudomonadota</taxon>
        <taxon>Betaproteobacteria</taxon>
        <taxon>Burkholderiales</taxon>
        <taxon>Burkholderiaceae</taxon>
        <taxon>Paraburkholderia</taxon>
    </lineage>
</organism>
<dbReference type="Proteomes" id="UP001558850">
    <property type="component" value="Unassembled WGS sequence"/>
</dbReference>
<dbReference type="EMBL" id="JBFRCH010000009">
    <property type="protein sequence ID" value="MEX3933769.1"/>
    <property type="molecule type" value="Genomic_DNA"/>
</dbReference>
<protein>
    <submittedName>
        <fullName evidence="1">Flavin-containing monooxygenase</fullName>
        <ecNumber evidence="1">1.14.13.-</ecNumber>
    </submittedName>
</protein>
<dbReference type="EC" id="1.14.13.-" evidence="1"/>
<keyword evidence="1" id="KW-0560">Oxidoreductase</keyword>
<keyword evidence="2" id="KW-1185">Reference proteome</keyword>
<reference evidence="1" key="1">
    <citation type="submission" date="2024-07" db="EMBL/GenBank/DDBJ databases">
        <title>A survey of Mimosa microsymbionts across Brazilian biomes reveals a high diversity of Paraburkholderia nodulating endemic species, but also that Cupriavidus is common as a symbiont of widespread species.</title>
        <authorList>
            <person name="Rouws L."/>
            <person name="Barauna A."/>
            <person name="Beukes C."/>
            <person name="Rouws J.R.C."/>
            <person name="De Faria S.M."/>
            <person name="Gross E."/>
            <person name="Bueno Dos Reis Junior F."/>
            <person name="Simon M.F."/>
            <person name="Maluk M."/>
            <person name="Odee D.W."/>
            <person name="Kenicer G."/>
            <person name="Young J.P.W."/>
            <person name="Reis V.M."/>
            <person name="Zilli J."/>
            <person name="James E.K."/>
        </authorList>
    </citation>
    <scope>NUCLEOTIDE SEQUENCE</scope>
    <source>
        <strain evidence="1">EG181B</strain>
    </source>
</reference>
<evidence type="ECO:0000313" key="1">
    <source>
        <dbReference type="EMBL" id="MEX3933769.1"/>
    </source>
</evidence>
<name>A0ACC6U2F5_9BURK</name>
<keyword evidence="1" id="KW-0503">Monooxygenase</keyword>
<sequence>MAHNPHQVATLSDQEWTEGLRQALPAANLPTLLMVLIHLTGDRKWLDERYQCSRIRGLDENDSGGLPEELQAEIREAAWNALLKWKVDGQVKLAGPDWDTLVQMLQLGVGEAIPASYGPMISAWLGLDEDMVIDQKGRFDVPEDFKVVIIGAGVAGLCAAIRLQGAGIPFTVIEKNNEVGGTWYENHYPGCGVDTPNHIYSYSFAKGDWSKYFALQQEIQTYFEGVADRFNLREHIRFESRVEAARYDEKSMRWTVDVSSKGENYSLEADVLISAVGLLNVPKMPDIPGLDKFEGLAFHTTQWPENIKLEGKRVAVIGTGATSMQIVPEIAPRCGHLTVFQRSRQWAAPFEQFRKPVPQDKRFMLAHVPFYQEWYRQRLAYIFNDRIHGSLQIDPQWPHPERSINKTNERHRTYFIDYIKEQLGDRQDLLDACVPDYPPFGKRMLMDNGWYRTMTRPNVSLVQGGVVEVQGNKVIDSNGNAHEVDILIVATGFDAINMLASFNLVGRGGRSIREVWADKGAEAYLGVAAPGFPNFFMLAGPNTALGHGGSVVALLETQVSYVLNIMRQAMERAGKDLRFEFEVDKQRHDEFNVRVQEAHSRMIWSHTGMTNWYRNGHGRIIATTPFRNDDYWHMTRRADFSDYAFKTAVAETEEA</sequence>
<accession>A0ACC6U2F5</accession>
<gene>
    <name evidence="1" type="ORF">AB4Y32_18510</name>
</gene>
<proteinExistence type="predicted"/>
<comment type="caution">
    <text evidence="1">The sequence shown here is derived from an EMBL/GenBank/DDBJ whole genome shotgun (WGS) entry which is preliminary data.</text>
</comment>